<reference evidence="1 2" key="1">
    <citation type="submission" date="2019-07" db="EMBL/GenBank/DDBJ databases">
        <title>Whole genome shotgun sequence of Cerasibacillus quisquiliarum NBRC 102429.</title>
        <authorList>
            <person name="Hosoyama A."/>
            <person name="Uohara A."/>
            <person name="Ohji S."/>
            <person name="Ichikawa N."/>
        </authorList>
    </citation>
    <scope>NUCLEOTIDE SEQUENCE [LARGE SCALE GENOMIC DNA]</scope>
    <source>
        <strain evidence="1 2">NBRC 102429</strain>
    </source>
</reference>
<keyword evidence="2" id="KW-1185">Reference proteome</keyword>
<proteinExistence type="predicted"/>
<dbReference type="Proteomes" id="UP000321491">
    <property type="component" value="Unassembled WGS sequence"/>
</dbReference>
<dbReference type="EMBL" id="BJXW01000002">
    <property type="protein sequence ID" value="GEN29877.1"/>
    <property type="molecule type" value="Genomic_DNA"/>
</dbReference>
<dbReference type="AlphaFoldDB" id="A0A511UTF4"/>
<comment type="caution">
    <text evidence="1">The sequence shown here is derived from an EMBL/GenBank/DDBJ whole genome shotgun (WGS) entry which is preliminary data.</text>
</comment>
<accession>A0A511UTF4</accession>
<evidence type="ECO:0000313" key="1">
    <source>
        <dbReference type="EMBL" id="GEN29877.1"/>
    </source>
</evidence>
<name>A0A511UTF4_9BACI</name>
<evidence type="ECO:0000313" key="2">
    <source>
        <dbReference type="Proteomes" id="UP000321491"/>
    </source>
</evidence>
<organism evidence="1 2">
    <name type="scientific">Cerasibacillus quisquiliarum</name>
    <dbReference type="NCBI Taxonomy" id="227865"/>
    <lineage>
        <taxon>Bacteria</taxon>
        <taxon>Bacillati</taxon>
        <taxon>Bacillota</taxon>
        <taxon>Bacilli</taxon>
        <taxon>Bacillales</taxon>
        <taxon>Bacillaceae</taxon>
        <taxon>Cerasibacillus</taxon>
    </lineage>
</organism>
<protein>
    <submittedName>
        <fullName evidence="1">Uncharacterized protein</fullName>
    </submittedName>
</protein>
<gene>
    <name evidence="1" type="ORF">CQU01_01150</name>
</gene>
<dbReference type="RefSeq" id="WP_307724211.1">
    <property type="nucleotide sequence ID" value="NZ_BJXW01000002.1"/>
</dbReference>
<sequence length="62" mass="7723">MHNKCKEFNRDMPTEMKLHYNVQSNKLNGRYRYDLVYSNDELLHPNDIFNEWFEEVKKEIEK</sequence>